<evidence type="ECO:0000313" key="2">
    <source>
        <dbReference type="Proteomes" id="UP000299102"/>
    </source>
</evidence>
<dbReference type="OrthoDB" id="6510177at2759"/>
<name>A0A4C1VJS0_EUMVA</name>
<dbReference type="Proteomes" id="UP000299102">
    <property type="component" value="Unassembled WGS sequence"/>
</dbReference>
<sequence length="77" mass="8918">MIHDTRKFMLLKPLNESGERGELNLTFPIMFNPVTWEAHAFPVYFGGSKVVDDIIISVPAVQLVWFVRTDNKLQDQR</sequence>
<protein>
    <submittedName>
        <fullName evidence="1">Uncharacterized protein</fullName>
    </submittedName>
</protein>
<dbReference type="EMBL" id="BGZK01000350">
    <property type="protein sequence ID" value="GBP38537.1"/>
    <property type="molecule type" value="Genomic_DNA"/>
</dbReference>
<accession>A0A4C1VJS0</accession>
<dbReference type="AlphaFoldDB" id="A0A4C1VJS0"/>
<gene>
    <name evidence="1" type="ORF">EVAR_95439_1</name>
</gene>
<proteinExistence type="predicted"/>
<organism evidence="1 2">
    <name type="scientific">Eumeta variegata</name>
    <name type="common">Bagworm moth</name>
    <name type="synonym">Eumeta japonica</name>
    <dbReference type="NCBI Taxonomy" id="151549"/>
    <lineage>
        <taxon>Eukaryota</taxon>
        <taxon>Metazoa</taxon>
        <taxon>Ecdysozoa</taxon>
        <taxon>Arthropoda</taxon>
        <taxon>Hexapoda</taxon>
        <taxon>Insecta</taxon>
        <taxon>Pterygota</taxon>
        <taxon>Neoptera</taxon>
        <taxon>Endopterygota</taxon>
        <taxon>Lepidoptera</taxon>
        <taxon>Glossata</taxon>
        <taxon>Ditrysia</taxon>
        <taxon>Tineoidea</taxon>
        <taxon>Psychidae</taxon>
        <taxon>Oiketicinae</taxon>
        <taxon>Eumeta</taxon>
    </lineage>
</organism>
<evidence type="ECO:0000313" key="1">
    <source>
        <dbReference type="EMBL" id="GBP38537.1"/>
    </source>
</evidence>
<reference evidence="1 2" key="1">
    <citation type="journal article" date="2019" name="Commun. Biol.">
        <title>The bagworm genome reveals a unique fibroin gene that provides high tensile strength.</title>
        <authorList>
            <person name="Kono N."/>
            <person name="Nakamura H."/>
            <person name="Ohtoshi R."/>
            <person name="Tomita M."/>
            <person name="Numata K."/>
            <person name="Arakawa K."/>
        </authorList>
    </citation>
    <scope>NUCLEOTIDE SEQUENCE [LARGE SCALE GENOMIC DNA]</scope>
</reference>
<keyword evidence="2" id="KW-1185">Reference proteome</keyword>
<comment type="caution">
    <text evidence="1">The sequence shown here is derived from an EMBL/GenBank/DDBJ whole genome shotgun (WGS) entry which is preliminary data.</text>
</comment>